<dbReference type="PANTHER" id="PTHR42663">
    <property type="entry name" value="HYDROLASE C777.06C-RELATED-RELATED"/>
    <property type="match status" value="1"/>
</dbReference>
<reference evidence="2 3" key="1">
    <citation type="submission" date="2024-03" db="EMBL/GenBank/DDBJ databases">
        <title>Ignisphaera cupida sp. nov., a hyperthermophilic hydrolytic archaeon from a hot spring of Kamchatka, and proposal of Ignisphaeraceae fam. nov.</title>
        <authorList>
            <person name="Podosokorskaya O.A."/>
            <person name="Elcheninov A.G."/>
            <person name="Maltseva A.I."/>
            <person name="Zayulina K.S."/>
            <person name="Novikov A."/>
            <person name="Merkel A.Y."/>
        </authorList>
    </citation>
    <scope>NUCLEOTIDE SEQUENCE [LARGE SCALE GENOMIC DNA]</scope>
    <source>
        <strain evidence="2 3">38H-sp</strain>
    </source>
</reference>
<dbReference type="CDD" id="cd07715">
    <property type="entry name" value="TaR3-like_MBL-fold"/>
    <property type="match status" value="1"/>
</dbReference>
<evidence type="ECO:0000259" key="1">
    <source>
        <dbReference type="Pfam" id="PF12706"/>
    </source>
</evidence>
<dbReference type="Pfam" id="PF12706">
    <property type="entry name" value="Lactamase_B_2"/>
    <property type="match status" value="1"/>
</dbReference>
<dbReference type="Gene3D" id="3.60.15.10">
    <property type="entry name" value="Ribonuclease Z/Hydroxyacylglutathione hydrolase-like"/>
    <property type="match status" value="1"/>
</dbReference>
<name>A0ABU9UAQ1_9SPIR</name>
<accession>A0ABU9UAQ1</accession>
<organism evidence="2 3">
    <name type="scientific">Rarispira pelagica</name>
    <dbReference type="NCBI Taxonomy" id="3141764"/>
    <lineage>
        <taxon>Bacteria</taxon>
        <taxon>Pseudomonadati</taxon>
        <taxon>Spirochaetota</taxon>
        <taxon>Spirochaetia</taxon>
        <taxon>Winmispirales</taxon>
        <taxon>Winmispiraceae</taxon>
        <taxon>Rarispira</taxon>
    </lineage>
</organism>
<gene>
    <name evidence="2" type="ORF">WKV44_04245</name>
</gene>
<proteinExistence type="predicted"/>
<dbReference type="InterPro" id="IPR036866">
    <property type="entry name" value="RibonucZ/Hydroxyglut_hydro"/>
</dbReference>
<keyword evidence="3" id="KW-1185">Reference proteome</keyword>
<protein>
    <submittedName>
        <fullName evidence="2">MBL fold metallo-hydrolase</fullName>
    </submittedName>
</protein>
<dbReference type="EMBL" id="JBCHKQ010000002">
    <property type="protein sequence ID" value="MEM5947749.1"/>
    <property type="molecule type" value="Genomic_DNA"/>
</dbReference>
<dbReference type="RefSeq" id="WP_420069199.1">
    <property type="nucleotide sequence ID" value="NZ_JBCHKQ010000002.1"/>
</dbReference>
<evidence type="ECO:0000313" key="3">
    <source>
        <dbReference type="Proteomes" id="UP001466331"/>
    </source>
</evidence>
<comment type="caution">
    <text evidence="2">The sequence shown here is derived from an EMBL/GenBank/DDBJ whole genome shotgun (WGS) entry which is preliminary data.</text>
</comment>
<dbReference type="InterPro" id="IPR001279">
    <property type="entry name" value="Metallo-B-lactamas"/>
</dbReference>
<dbReference type="PANTHER" id="PTHR42663:SF4">
    <property type="entry name" value="SLL1036 PROTEIN"/>
    <property type="match status" value="1"/>
</dbReference>
<dbReference type="SUPFAM" id="SSF56281">
    <property type="entry name" value="Metallo-hydrolase/oxidoreductase"/>
    <property type="match status" value="1"/>
</dbReference>
<feature type="domain" description="Metallo-beta-lactamase" evidence="1">
    <location>
        <begin position="79"/>
        <end position="277"/>
    </location>
</feature>
<dbReference type="Proteomes" id="UP001466331">
    <property type="component" value="Unassembled WGS sequence"/>
</dbReference>
<sequence length="321" mass="37824">MKKEINIKCWGVRGSLPMPLTDIDVKNKISAVVSRITSDDVRTKEDKELFISSLPEWLYGTWGGNTSCVEIKFPNNISLLFDAGSGIRNYSIWLSRQKDNRKSFHVFFSHFHWDHIMGLPFFQQLYSKDVEAFFYSPVRKLKEYLYNQMLSPYFPVTMDAMACRKNFVVLNEESPYKIKDIFVTPIPVEHPGGCYAYKVEYKNKKIMYATDVELEDDYFIDNPRNKKFFYELDFLIIDSQYTLGESIEKYKWGHSSFSLVVDFAIKWNIKKVLMFHHEPLYDDKLLFQNLQAAREYARHQGNELLEIELAKEDKTYCVGLD</sequence>
<evidence type="ECO:0000313" key="2">
    <source>
        <dbReference type="EMBL" id="MEM5947749.1"/>
    </source>
</evidence>